<dbReference type="InterPro" id="IPR036390">
    <property type="entry name" value="WH_DNA-bd_sf"/>
</dbReference>
<gene>
    <name evidence="5" type="ORF">CR205_02750</name>
</gene>
<dbReference type="PANTHER" id="PTHR18964">
    <property type="entry name" value="ROK (REPRESSOR, ORF, KINASE) FAMILY"/>
    <property type="match status" value="1"/>
</dbReference>
<name>A0A2W0HKC5_9BACI</name>
<dbReference type="InterPro" id="IPR043129">
    <property type="entry name" value="ATPase_NBD"/>
</dbReference>
<protein>
    <submittedName>
        <fullName evidence="5">Sugar kinase</fullName>
    </submittedName>
</protein>
<dbReference type="Gene3D" id="1.10.10.10">
    <property type="entry name" value="Winged helix-like DNA-binding domain superfamily/Winged helix DNA-binding domain"/>
    <property type="match status" value="1"/>
</dbReference>
<reference evidence="5 6" key="1">
    <citation type="submission" date="2017-10" db="EMBL/GenBank/DDBJ databases">
        <title>Bacillus sp. nov., a halophilic bacterium isolated from a Yangshapao Lake.</title>
        <authorList>
            <person name="Wang H."/>
        </authorList>
    </citation>
    <scope>NUCLEOTIDE SEQUENCE [LARGE SCALE GENOMIC DNA]</scope>
    <source>
        <strain evidence="5 6">YSP-3</strain>
    </source>
</reference>
<comment type="similarity">
    <text evidence="2">Belongs to the ROK (NagC/XylR) family.</text>
</comment>
<dbReference type="SUPFAM" id="SSF53067">
    <property type="entry name" value="Actin-like ATPase domain"/>
    <property type="match status" value="1"/>
</dbReference>
<dbReference type="RefSeq" id="WP_110516705.1">
    <property type="nucleotide sequence ID" value="NZ_PDOF01000001.1"/>
</dbReference>
<keyword evidence="5" id="KW-0418">Kinase</keyword>
<keyword evidence="3" id="KW-0859">Xylose metabolism</keyword>
<accession>A0A2W0HKC5</accession>
<dbReference type="InterPro" id="IPR000835">
    <property type="entry name" value="HTH_MarR-typ"/>
</dbReference>
<evidence type="ECO:0000256" key="2">
    <source>
        <dbReference type="ARBA" id="ARBA00006479"/>
    </source>
</evidence>
<dbReference type="Pfam" id="PF00480">
    <property type="entry name" value="ROK"/>
    <property type="match status" value="1"/>
</dbReference>
<evidence type="ECO:0000259" key="4">
    <source>
        <dbReference type="Pfam" id="PF01047"/>
    </source>
</evidence>
<dbReference type="AlphaFoldDB" id="A0A2W0HKC5"/>
<dbReference type="SUPFAM" id="SSF46785">
    <property type="entry name" value="Winged helix' DNA-binding domain"/>
    <property type="match status" value="1"/>
</dbReference>
<comment type="function">
    <text evidence="1">Transcriptional repressor of xylose-utilizing enzymes.</text>
</comment>
<dbReference type="Gene3D" id="3.30.420.40">
    <property type="match status" value="2"/>
</dbReference>
<proteinExistence type="inferred from homology"/>
<evidence type="ECO:0000256" key="1">
    <source>
        <dbReference type="ARBA" id="ARBA00002486"/>
    </source>
</evidence>
<dbReference type="InterPro" id="IPR049874">
    <property type="entry name" value="ROK_cs"/>
</dbReference>
<dbReference type="EMBL" id="PDOF01000001">
    <property type="protein sequence ID" value="PYZ97532.1"/>
    <property type="molecule type" value="Genomic_DNA"/>
</dbReference>
<organism evidence="5 6">
    <name type="scientific">Alteribacter lacisalsi</name>
    <dbReference type="NCBI Taxonomy" id="2045244"/>
    <lineage>
        <taxon>Bacteria</taxon>
        <taxon>Bacillati</taxon>
        <taxon>Bacillota</taxon>
        <taxon>Bacilli</taxon>
        <taxon>Bacillales</taxon>
        <taxon>Bacillaceae</taxon>
        <taxon>Alteribacter</taxon>
    </lineage>
</organism>
<dbReference type="PROSITE" id="PS01125">
    <property type="entry name" value="ROK"/>
    <property type="match status" value="1"/>
</dbReference>
<sequence>MISRDTTGSFKLMKSMNRALILNTIRTHGPISRADIAKKTKLTPPTVTNISGELLKSGLINEGETGVSKGGRRPILLTINWNSQFVIGIDIGVRKVRLILTNLKAEIVSKRVEKLPVPLTADDLTGIMTAAVKKLIDAAEVDPGKLLGIGVGMHGIVDAEKGVSLYAPTLNLKDIPLKDVLEQAFRIPVKVENDAKTLALGERWYGGHGPDTDNLVCVNVGEGIGAGIIFNNRIYHGNDHIAGEIGHMVVDIDGPRCSCGNYGCLQTVAGGRALKEYVLREAALGRETSILEAAGGNPDEADGKIIYECALKGDGLALEAFAKTGRYLGLGLLNLIHLVNPPLVVIGGGVAKAGDLILKPVQNLVKQRGITEKAKRTDIAISRLGEEGTAFGAVTLVLADFFALEAKTEKR</sequence>
<dbReference type="GO" id="GO:0042732">
    <property type="term" value="P:D-xylose metabolic process"/>
    <property type="evidence" value="ECO:0007669"/>
    <property type="project" value="UniProtKB-KW"/>
</dbReference>
<keyword evidence="6" id="KW-1185">Reference proteome</keyword>
<feature type="domain" description="HTH marR-type" evidence="4">
    <location>
        <begin position="15"/>
        <end position="61"/>
    </location>
</feature>
<dbReference type="OrthoDB" id="9796533at2"/>
<dbReference type="PANTHER" id="PTHR18964:SF149">
    <property type="entry name" value="BIFUNCTIONAL UDP-N-ACETYLGLUCOSAMINE 2-EPIMERASE_N-ACETYLMANNOSAMINE KINASE"/>
    <property type="match status" value="1"/>
</dbReference>
<keyword evidence="3" id="KW-0119">Carbohydrate metabolism</keyword>
<dbReference type="Pfam" id="PF01047">
    <property type="entry name" value="MarR"/>
    <property type="match status" value="1"/>
</dbReference>
<evidence type="ECO:0000313" key="6">
    <source>
        <dbReference type="Proteomes" id="UP000248066"/>
    </source>
</evidence>
<dbReference type="GO" id="GO:0016301">
    <property type="term" value="F:kinase activity"/>
    <property type="evidence" value="ECO:0007669"/>
    <property type="project" value="UniProtKB-KW"/>
</dbReference>
<dbReference type="InterPro" id="IPR036388">
    <property type="entry name" value="WH-like_DNA-bd_sf"/>
</dbReference>
<evidence type="ECO:0000313" key="5">
    <source>
        <dbReference type="EMBL" id="PYZ97532.1"/>
    </source>
</evidence>
<evidence type="ECO:0000256" key="3">
    <source>
        <dbReference type="ARBA" id="ARBA00022629"/>
    </source>
</evidence>
<dbReference type="InterPro" id="IPR000600">
    <property type="entry name" value="ROK"/>
</dbReference>
<comment type="caution">
    <text evidence="5">The sequence shown here is derived from an EMBL/GenBank/DDBJ whole genome shotgun (WGS) entry which is preliminary data.</text>
</comment>
<dbReference type="GO" id="GO:0003700">
    <property type="term" value="F:DNA-binding transcription factor activity"/>
    <property type="evidence" value="ECO:0007669"/>
    <property type="project" value="InterPro"/>
</dbReference>
<dbReference type="Proteomes" id="UP000248066">
    <property type="component" value="Unassembled WGS sequence"/>
</dbReference>
<keyword evidence="5" id="KW-0808">Transferase</keyword>
<dbReference type="CDD" id="cd24076">
    <property type="entry name" value="ASKHA_ATPase_ROK_BsXylR-like"/>
    <property type="match status" value="1"/>
</dbReference>